<dbReference type="GO" id="GO:0003700">
    <property type="term" value="F:DNA-binding transcription factor activity"/>
    <property type="evidence" value="ECO:0007669"/>
    <property type="project" value="TreeGrafter"/>
</dbReference>
<dbReference type="Proteomes" id="UP000268016">
    <property type="component" value="Unassembled WGS sequence"/>
</dbReference>
<dbReference type="AlphaFoldDB" id="A0A3N2R109"/>
<name>A0A3N2R109_9RHOB</name>
<keyword evidence="1" id="KW-0238">DNA-binding</keyword>
<reference evidence="2 3" key="1">
    <citation type="submission" date="2018-10" db="EMBL/GenBank/DDBJ databases">
        <title>Histidinibacterium lentulum gen. nov., sp. nov., a marine bacterium from the culture broth of Picochlorum sp. 122.</title>
        <authorList>
            <person name="Wang G."/>
        </authorList>
    </citation>
    <scope>NUCLEOTIDE SEQUENCE [LARGE SCALE GENOMIC DNA]</scope>
    <source>
        <strain evidence="2 3">B17</strain>
    </source>
</reference>
<dbReference type="OrthoDB" id="9795923at2"/>
<keyword evidence="3" id="KW-1185">Reference proteome</keyword>
<dbReference type="RefSeq" id="WP_123642499.1">
    <property type="nucleotide sequence ID" value="NZ_ML119085.1"/>
</dbReference>
<evidence type="ECO:0000313" key="3">
    <source>
        <dbReference type="Proteomes" id="UP000268016"/>
    </source>
</evidence>
<dbReference type="InterPro" id="IPR036388">
    <property type="entry name" value="WH-like_DNA-bd_sf"/>
</dbReference>
<comment type="caution">
    <text evidence="2">The sequence shown here is derived from an EMBL/GenBank/DDBJ whole genome shotgun (WGS) entry which is preliminary data.</text>
</comment>
<dbReference type="GO" id="GO:0003677">
    <property type="term" value="F:DNA binding"/>
    <property type="evidence" value="ECO:0007669"/>
    <property type="project" value="UniProtKB-KW"/>
</dbReference>
<protein>
    <submittedName>
        <fullName evidence="2">Rrf2 family transcriptional regulator</fullName>
    </submittedName>
</protein>
<proteinExistence type="predicted"/>
<dbReference type="PANTHER" id="PTHR33221:SF4">
    <property type="entry name" value="HTH-TYPE TRANSCRIPTIONAL REPRESSOR NSRR"/>
    <property type="match status" value="1"/>
</dbReference>
<dbReference type="NCBIfam" id="TIGR00738">
    <property type="entry name" value="rrf2_super"/>
    <property type="match status" value="1"/>
</dbReference>
<dbReference type="PROSITE" id="PS51197">
    <property type="entry name" value="HTH_RRF2_2"/>
    <property type="match status" value="1"/>
</dbReference>
<dbReference type="PANTHER" id="PTHR33221">
    <property type="entry name" value="WINGED HELIX-TURN-HELIX TRANSCRIPTIONAL REGULATOR, RRF2 FAMILY"/>
    <property type="match status" value="1"/>
</dbReference>
<dbReference type="InterPro" id="IPR000944">
    <property type="entry name" value="Tscrpt_reg_Rrf2"/>
</dbReference>
<gene>
    <name evidence="2" type="ORF">EAT49_11645</name>
</gene>
<organism evidence="2 3">
    <name type="scientific">Histidinibacterium lentulum</name>
    <dbReference type="NCBI Taxonomy" id="2480588"/>
    <lineage>
        <taxon>Bacteria</taxon>
        <taxon>Pseudomonadati</taxon>
        <taxon>Pseudomonadota</taxon>
        <taxon>Alphaproteobacteria</taxon>
        <taxon>Rhodobacterales</taxon>
        <taxon>Paracoccaceae</taxon>
        <taxon>Histidinibacterium</taxon>
    </lineage>
</organism>
<dbReference type="Pfam" id="PF02082">
    <property type="entry name" value="Rrf2"/>
    <property type="match status" value="1"/>
</dbReference>
<dbReference type="Gene3D" id="1.10.10.10">
    <property type="entry name" value="Winged helix-like DNA-binding domain superfamily/Winged helix DNA-binding domain"/>
    <property type="match status" value="1"/>
</dbReference>
<evidence type="ECO:0000256" key="1">
    <source>
        <dbReference type="ARBA" id="ARBA00023125"/>
    </source>
</evidence>
<sequence length="148" mass="15815">MRLTVRTNLAMRALMTCAINAPETVRRADIARLCNGSEAHFGLVVNKLAQAGFIETLRGRGGGIRLARPPDEITVGQVFRVFEAGVPFAECFAGGENLCPIKGACRLRGTLGRALEAFYRELDDVTLAELTCGNDPLAALLLATAEPA</sequence>
<dbReference type="EMBL" id="RDRB01000005">
    <property type="protein sequence ID" value="ROU01169.1"/>
    <property type="molecule type" value="Genomic_DNA"/>
</dbReference>
<evidence type="ECO:0000313" key="2">
    <source>
        <dbReference type="EMBL" id="ROU01169.1"/>
    </source>
</evidence>
<dbReference type="SUPFAM" id="SSF46785">
    <property type="entry name" value="Winged helix' DNA-binding domain"/>
    <property type="match status" value="1"/>
</dbReference>
<dbReference type="InterPro" id="IPR036390">
    <property type="entry name" value="WH_DNA-bd_sf"/>
</dbReference>
<accession>A0A3N2R109</accession>
<dbReference type="GO" id="GO:0005829">
    <property type="term" value="C:cytosol"/>
    <property type="evidence" value="ECO:0007669"/>
    <property type="project" value="TreeGrafter"/>
</dbReference>